<dbReference type="EMBL" id="KZ308332">
    <property type="protein sequence ID" value="KAG8227650.1"/>
    <property type="molecule type" value="Genomic_DNA"/>
</dbReference>
<keyword evidence="2" id="KW-0175">Coiled coil</keyword>
<accession>A0A8K0K3I4</accession>
<sequence length="1109" mass="129517">MSSKRTCKNGDVSAKRRHKVMSLGEKAIILDKLKSGTSVAEISREYGVNESTIRYIKRAEDKIRKSVSVGHPLSAKLSFMSRNTRLEKMEGLLKVWIEDMKQKTWRSFDILKAIELIKHSWDEVPNSTMNASWQKIWPEIVLFKKFTDTDNEICKIIELARMIGEEGFKDLKEEEVRSIIYSHQEELTNDELMETLLSSSSEEDEMEHEESTLTVEALSEILKEVGKVKDKLTDIDPSMERSLKFKMDIDAALAPYVEIYKSLRRPGKHRKITQFLRPPSYENEFFALQKNIKEVTKSLENTVADKTEVINRLAKSLEESQARCEQLMSSRLGQENFELRMQLSVERSEKEAMQEKIDSLKKNIQILQADMHNYESLSHFGLLNSESVKDNDSLHQLGLSGRGQLPAGSVDPIADLNGKLKDELKRSLVGQRMKREEIKRLQMELESKDLQIKEMQLQESKYLAEAENFKAQTQQLLQHLQKEALGSTGDTKLRQIALEKEVSSLKEEIKHHKDEKKAIISVQERLEKENSELNSQNMKLSNQVEEISKIKEKEKMDAINQFQDEYLNFHDKAIARLRAEKNVELEKELNELRKQLEEAQKEAVEAKTTYLELLKDKSRKSDGSDIVNILRLELAEEREAFEKFKENHENLVQQKCNLFKSENDKYMKEVEEKSRLLYEKKVNEEIEKAKRETLRELENHYKIQTENNRKELQEEMTKKLEFEVSKIRKEIMKETVHTKEPDEKTTELFRECCRLREELKSKQDDWQKEIEKIKHEAERDKLEKLREQQKEIEERLGNEFREQLKKAESTRDQAAKMLKEQLEAEQRAFLEQYEEKLHEFSLKVKSQSTRSIGTSPTNLDEMTVVRLDEVDGTGSDKTDGMISKMVAEAVHKVRVEEEAKYAGNLEAFRSLMEKKAQEVEGMKNAMATERNRLMSALVEVKNAASEAELKTRRAYEDILKNKDSEIKKLKEQVILLSKEIEMIDSRASKEKDMMAEVMARWASEVKELKQTREEEEKQLMHVYKKYKDIKKTVAAYKLSKEEQFKNEHRKLVEHFNQALASIEEKMKDACTKHDASQAHRIAAIEASFEKKAEELLKKQDRLRASDVVL</sequence>
<keyword evidence="5" id="KW-1185">Reference proteome</keyword>
<dbReference type="Gene3D" id="1.10.10.10">
    <property type="entry name" value="Winged helix-like DNA-binding domain superfamily/Winged helix DNA-binding domain"/>
    <property type="match status" value="1"/>
</dbReference>
<name>A0A8K0K3I4_LADFU</name>
<evidence type="ECO:0000259" key="3">
    <source>
        <dbReference type="Pfam" id="PF04218"/>
    </source>
</evidence>
<feature type="coiled-coil region" evidence="2">
    <location>
        <begin position="756"/>
        <end position="850"/>
    </location>
</feature>
<evidence type="ECO:0000313" key="4">
    <source>
        <dbReference type="EMBL" id="KAG8227650.1"/>
    </source>
</evidence>
<protein>
    <recommendedName>
        <fullName evidence="3">HTH psq-type domain-containing protein</fullName>
    </recommendedName>
</protein>
<dbReference type="InterPro" id="IPR007889">
    <property type="entry name" value="HTH_Psq"/>
</dbReference>
<evidence type="ECO:0000313" key="5">
    <source>
        <dbReference type="Proteomes" id="UP000792457"/>
    </source>
</evidence>
<dbReference type="GO" id="GO:0003677">
    <property type="term" value="F:DNA binding"/>
    <property type="evidence" value="ECO:0007669"/>
    <property type="project" value="InterPro"/>
</dbReference>
<evidence type="ECO:0000256" key="2">
    <source>
        <dbReference type="SAM" id="Coils"/>
    </source>
</evidence>
<dbReference type="GO" id="GO:0005634">
    <property type="term" value="C:nucleus"/>
    <property type="evidence" value="ECO:0007669"/>
    <property type="project" value="UniProtKB-SubCell"/>
</dbReference>
<gene>
    <name evidence="4" type="ORF">J437_LFUL007846</name>
</gene>
<comment type="caution">
    <text evidence="4">The sequence shown here is derived from an EMBL/GenBank/DDBJ whole genome shotgun (WGS) entry which is preliminary data.</text>
</comment>
<reference evidence="4" key="1">
    <citation type="submission" date="2013-04" db="EMBL/GenBank/DDBJ databases">
        <authorList>
            <person name="Qu J."/>
            <person name="Murali S.C."/>
            <person name="Bandaranaike D."/>
            <person name="Bellair M."/>
            <person name="Blankenburg K."/>
            <person name="Chao H."/>
            <person name="Dinh H."/>
            <person name="Doddapaneni H."/>
            <person name="Downs B."/>
            <person name="Dugan-Rocha S."/>
            <person name="Elkadiri S."/>
            <person name="Gnanaolivu R.D."/>
            <person name="Hernandez B."/>
            <person name="Javaid M."/>
            <person name="Jayaseelan J.C."/>
            <person name="Lee S."/>
            <person name="Li M."/>
            <person name="Ming W."/>
            <person name="Munidasa M."/>
            <person name="Muniz J."/>
            <person name="Nguyen L."/>
            <person name="Ongeri F."/>
            <person name="Osuji N."/>
            <person name="Pu L.-L."/>
            <person name="Puazo M."/>
            <person name="Qu C."/>
            <person name="Quiroz J."/>
            <person name="Raj R."/>
            <person name="Weissenberger G."/>
            <person name="Xin Y."/>
            <person name="Zou X."/>
            <person name="Han Y."/>
            <person name="Richards S."/>
            <person name="Worley K."/>
            <person name="Muzny D."/>
            <person name="Gibbs R."/>
        </authorList>
    </citation>
    <scope>NUCLEOTIDE SEQUENCE</scope>
    <source>
        <strain evidence="4">Sampled in the wild</strain>
    </source>
</reference>
<dbReference type="InterPro" id="IPR036388">
    <property type="entry name" value="WH-like_DNA-bd_sf"/>
</dbReference>
<feature type="coiled-coil region" evidence="2">
    <location>
        <begin position="575"/>
        <end position="654"/>
    </location>
</feature>
<feature type="coiled-coil region" evidence="2">
    <location>
        <begin position="438"/>
        <end position="550"/>
    </location>
</feature>
<dbReference type="AlphaFoldDB" id="A0A8K0K3I4"/>
<dbReference type="InterPro" id="IPR009057">
    <property type="entry name" value="Homeodomain-like_sf"/>
</dbReference>
<proteinExistence type="predicted"/>
<dbReference type="OrthoDB" id="25391at2759"/>
<dbReference type="Pfam" id="PF04218">
    <property type="entry name" value="CENP-B_N"/>
    <property type="match status" value="1"/>
</dbReference>
<comment type="subcellular location">
    <subcellularLocation>
        <location evidence="1">Nucleus</location>
    </subcellularLocation>
</comment>
<feature type="coiled-coil region" evidence="2">
    <location>
        <begin position="310"/>
        <end position="377"/>
    </location>
</feature>
<dbReference type="SUPFAM" id="SSF46689">
    <property type="entry name" value="Homeodomain-like"/>
    <property type="match status" value="1"/>
</dbReference>
<feature type="coiled-coil region" evidence="2">
    <location>
        <begin position="912"/>
        <end position="1065"/>
    </location>
</feature>
<evidence type="ECO:0000256" key="1">
    <source>
        <dbReference type="ARBA" id="ARBA00004123"/>
    </source>
</evidence>
<feature type="domain" description="HTH psq-type" evidence="3">
    <location>
        <begin position="16"/>
        <end position="66"/>
    </location>
</feature>
<dbReference type="Proteomes" id="UP000792457">
    <property type="component" value="Unassembled WGS sequence"/>
</dbReference>
<organism evidence="4 5">
    <name type="scientific">Ladona fulva</name>
    <name type="common">Scarce chaser dragonfly</name>
    <name type="synonym">Libellula fulva</name>
    <dbReference type="NCBI Taxonomy" id="123851"/>
    <lineage>
        <taxon>Eukaryota</taxon>
        <taxon>Metazoa</taxon>
        <taxon>Ecdysozoa</taxon>
        <taxon>Arthropoda</taxon>
        <taxon>Hexapoda</taxon>
        <taxon>Insecta</taxon>
        <taxon>Pterygota</taxon>
        <taxon>Palaeoptera</taxon>
        <taxon>Odonata</taxon>
        <taxon>Epiprocta</taxon>
        <taxon>Anisoptera</taxon>
        <taxon>Libelluloidea</taxon>
        <taxon>Libellulidae</taxon>
        <taxon>Ladona</taxon>
    </lineage>
</organism>
<reference evidence="4" key="2">
    <citation type="submission" date="2017-10" db="EMBL/GenBank/DDBJ databases">
        <title>Ladona fulva Genome sequencing and assembly.</title>
        <authorList>
            <person name="Murali S."/>
            <person name="Richards S."/>
            <person name="Bandaranaike D."/>
            <person name="Bellair M."/>
            <person name="Blankenburg K."/>
            <person name="Chao H."/>
            <person name="Dinh H."/>
            <person name="Doddapaneni H."/>
            <person name="Dugan-Rocha S."/>
            <person name="Elkadiri S."/>
            <person name="Gnanaolivu R."/>
            <person name="Hernandez B."/>
            <person name="Skinner E."/>
            <person name="Javaid M."/>
            <person name="Lee S."/>
            <person name="Li M."/>
            <person name="Ming W."/>
            <person name="Munidasa M."/>
            <person name="Muniz J."/>
            <person name="Nguyen L."/>
            <person name="Hughes D."/>
            <person name="Osuji N."/>
            <person name="Pu L.-L."/>
            <person name="Puazo M."/>
            <person name="Qu C."/>
            <person name="Quiroz J."/>
            <person name="Raj R."/>
            <person name="Weissenberger G."/>
            <person name="Xin Y."/>
            <person name="Zou X."/>
            <person name="Han Y."/>
            <person name="Worley K."/>
            <person name="Muzny D."/>
            <person name="Gibbs R."/>
        </authorList>
    </citation>
    <scope>NUCLEOTIDE SEQUENCE</scope>
    <source>
        <strain evidence="4">Sampled in the wild</strain>
    </source>
</reference>